<accession>A0A2C5Y791</accession>
<evidence type="ECO:0000313" key="2">
    <source>
        <dbReference type="Proteomes" id="UP000226192"/>
    </source>
</evidence>
<dbReference type="Proteomes" id="UP000226192">
    <property type="component" value="Unassembled WGS sequence"/>
</dbReference>
<comment type="caution">
    <text evidence="1">The sequence shown here is derived from an EMBL/GenBank/DDBJ whole genome shotgun (WGS) entry which is preliminary data.</text>
</comment>
<reference evidence="1 2" key="1">
    <citation type="submission" date="2017-06" db="EMBL/GenBank/DDBJ databases">
        <title>Ant-infecting Ophiocordyceps genomes reveal a high diversity of potential behavioral manipulation genes and a possible major role for enterotoxins.</title>
        <authorList>
            <person name="De Bekker C."/>
            <person name="Evans H.C."/>
            <person name="Brachmann A."/>
            <person name="Hughes D.P."/>
        </authorList>
    </citation>
    <scope>NUCLEOTIDE SEQUENCE [LARGE SCALE GENOMIC DNA]</scope>
    <source>
        <strain evidence="1 2">Map64</strain>
    </source>
</reference>
<protein>
    <submittedName>
        <fullName evidence="1">Uncharacterized protein</fullName>
    </submittedName>
</protein>
<sequence length="160" mass="18041">MPTTTKHNAPDNAWDTCRHSADSVQPRLPTISNTALYSHGFRGCSTESSARDTHVHCWSPYLLCHGPRAQLWCMQMPSWKSLTMLALLRLVTRTRRLKCMAQEPSGARNHDEDDFTSEMLVMHRRADIEWDNVGENDVVGVTTHGSSRLAASDAGTDFWK</sequence>
<proteinExistence type="predicted"/>
<dbReference type="EMBL" id="NJET01000048">
    <property type="protein sequence ID" value="PHH63503.1"/>
    <property type="molecule type" value="Genomic_DNA"/>
</dbReference>
<gene>
    <name evidence="1" type="ORF">CDD81_5784</name>
</gene>
<organism evidence="1 2">
    <name type="scientific">Ophiocordyceps australis</name>
    <dbReference type="NCBI Taxonomy" id="1399860"/>
    <lineage>
        <taxon>Eukaryota</taxon>
        <taxon>Fungi</taxon>
        <taxon>Dikarya</taxon>
        <taxon>Ascomycota</taxon>
        <taxon>Pezizomycotina</taxon>
        <taxon>Sordariomycetes</taxon>
        <taxon>Hypocreomycetidae</taxon>
        <taxon>Hypocreales</taxon>
        <taxon>Ophiocordycipitaceae</taxon>
        <taxon>Ophiocordyceps</taxon>
    </lineage>
</organism>
<evidence type="ECO:0000313" key="1">
    <source>
        <dbReference type="EMBL" id="PHH63503.1"/>
    </source>
</evidence>
<keyword evidence="2" id="KW-1185">Reference proteome</keyword>
<name>A0A2C5Y791_9HYPO</name>
<dbReference type="AlphaFoldDB" id="A0A2C5Y791"/>